<evidence type="ECO:0000313" key="2">
    <source>
        <dbReference type="Proteomes" id="UP000535276"/>
    </source>
</evidence>
<dbReference type="EMBL" id="JACBZV010000009">
    <property type="protein sequence ID" value="NYJ13878.1"/>
    <property type="molecule type" value="Genomic_DNA"/>
</dbReference>
<protein>
    <submittedName>
        <fullName evidence="1">Uncharacterized protein</fullName>
    </submittedName>
</protein>
<gene>
    <name evidence="1" type="ORF">GGI64_004965</name>
</gene>
<dbReference type="RefSeq" id="WP_179612872.1">
    <property type="nucleotide sequence ID" value="NZ_JACBZV010000009.1"/>
</dbReference>
<proteinExistence type="predicted"/>
<evidence type="ECO:0000313" key="1">
    <source>
        <dbReference type="EMBL" id="NYJ13878.1"/>
    </source>
</evidence>
<accession>A0A7Z0E2I9</accession>
<name>A0A7Z0E2I9_RHILE</name>
<dbReference type="AlphaFoldDB" id="A0A7Z0E2I9"/>
<comment type="caution">
    <text evidence="1">The sequence shown here is derived from an EMBL/GenBank/DDBJ whole genome shotgun (WGS) entry which is preliminary data.</text>
</comment>
<reference evidence="1 2" key="1">
    <citation type="submission" date="2020-07" db="EMBL/GenBank/DDBJ databases">
        <title>Genomic Encyclopedia of Type Strains, Phase IV (KMG-V): Genome sequencing to study the core and pangenomes of soil and plant-associated prokaryotes.</title>
        <authorList>
            <person name="Whitman W."/>
        </authorList>
    </citation>
    <scope>NUCLEOTIDE SEQUENCE [LARGE SCALE GENOMIC DNA]</scope>
    <source>
        <strain evidence="1 2">SEMIA 4052</strain>
    </source>
</reference>
<sequence>MKMQYSPPVCIGFSKLHQPMAEVDTLATWIPQYKAVIATLQGFAAGAP</sequence>
<dbReference type="Proteomes" id="UP000535276">
    <property type="component" value="Unassembled WGS sequence"/>
</dbReference>
<organism evidence="1 2">
    <name type="scientific">Rhizobium leguminosarum</name>
    <dbReference type="NCBI Taxonomy" id="384"/>
    <lineage>
        <taxon>Bacteria</taxon>
        <taxon>Pseudomonadati</taxon>
        <taxon>Pseudomonadota</taxon>
        <taxon>Alphaproteobacteria</taxon>
        <taxon>Hyphomicrobiales</taxon>
        <taxon>Rhizobiaceae</taxon>
        <taxon>Rhizobium/Agrobacterium group</taxon>
        <taxon>Rhizobium</taxon>
    </lineage>
</organism>